<evidence type="ECO:0000313" key="3">
    <source>
        <dbReference type="Proteomes" id="UP000318478"/>
    </source>
</evidence>
<evidence type="ECO:0000313" key="2">
    <source>
        <dbReference type="EMBL" id="TWT65410.1"/>
    </source>
</evidence>
<dbReference type="Proteomes" id="UP000318478">
    <property type="component" value="Unassembled WGS sequence"/>
</dbReference>
<feature type="signal peptide" evidence="1">
    <location>
        <begin position="1"/>
        <end position="20"/>
    </location>
</feature>
<dbReference type="AlphaFoldDB" id="A0A5C5XR92"/>
<evidence type="ECO:0008006" key="4">
    <source>
        <dbReference type="Google" id="ProtNLM"/>
    </source>
</evidence>
<keyword evidence="3" id="KW-1185">Reference proteome</keyword>
<reference evidence="2 3" key="1">
    <citation type="submission" date="2019-02" db="EMBL/GenBank/DDBJ databases">
        <title>Deep-cultivation of Planctomycetes and their phenomic and genomic characterization uncovers novel biology.</title>
        <authorList>
            <person name="Wiegand S."/>
            <person name="Jogler M."/>
            <person name="Boedeker C."/>
            <person name="Pinto D."/>
            <person name="Vollmers J."/>
            <person name="Rivas-Marin E."/>
            <person name="Kohn T."/>
            <person name="Peeters S.H."/>
            <person name="Heuer A."/>
            <person name="Rast P."/>
            <person name="Oberbeckmann S."/>
            <person name="Bunk B."/>
            <person name="Jeske O."/>
            <person name="Meyerdierks A."/>
            <person name="Storesund J.E."/>
            <person name="Kallscheuer N."/>
            <person name="Luecker S."/>
            <person name="Lage O.M."/>
            <person name="Pohl T."/>
            <person name="Merkel B.J."/>
            <person name="Hornburger P."/>
            <person name="Mueller R.-W."/>
            <person name="Bruemmer F."/>
            <person name="Labrenz M."/>
            <person name="Spormann A.M."/>
            <person name="Op Den Camp H."/>
            <person name="Overmann J."/>
            <person name="Amann R."/>
            <person name="Jetten M.S.M."/>
            <person name="Mascher T."/>
            <person name="Medema M.H."/>
            <person name="Devos D.P."/>
            <person name="Kaster A.-K."/>
            <person name="Ovreas L."/>
            <person name="Rohde M."/>
            <person name="Galperin M.Y."/>
            <person name="Jogler C."/>
        </authorList>
    </citation>
    <scope>NUCLEOTIDE SEQUENCE [LARGE SCALE GENOMIC DNA]</scope>
    <source>
        <strain evidence="2 3">Pla123a</strain>
    </source>
</reference>
<comment type="caution">
    <text evidence="2">The sequence shown here is derived from an EMBL/GenBank/DDBJ whole genome shotgun (WGS) entry which is preliminary data.</text>
</comment>
<proteinExistence type="predicted"/>
<feature type="chain" id="PRO_5022977568" description="Lipoprotein" evidence="1">
    <location>
        <begin position="21"/>
        <end position="60"/>
    </location>
</feature>
<gene>
    <name evidence="2" type="ORF">Pla123a_48780</name>
</gene>
<dbReference type="EMBL" id="SJPO01000019">
    <property type="protein sequence ID" value="TWT65410.1"/>
    <property type="molecule type" value="Genomic_DNA"/>
</dbReference>
<organism evidence="2 3">
    <name type="scientific">Posidoniimonas polymericola</name>
    <dbReference type="NCBI Taxonomy" id="2528002"/>
    <lineage>
        <taxon>Bacteria</taxon>
        <taxon>Pseudomonadati</taxon>
        <taxon>Planctomycetota</taxon>
        <taxon>Planctomycetia</taxon>
        <taxon>Pirellulales</taxon>
        <taxon>Lacipirellulaceae</taxon>
        <taxon>Posidoniimonas</taxon>
    </lineage>
</organism>
<evidence type="ECO:0000256" key="1">
    <source>
        <dbReference type="SAM" id="SignalP"/>
    </source>
</evidence>
<protein>
    <recommendedName>
        <fullName evidence="4">Lipoprotein</fullName>
    </recommendedName>
</protein>
<sequence length="60" mass="5865" precursor="true">MPKTTLKLLALMLMSTACLAATGCHLMPGRSHSSDDAGSMGACSGGGYRSGGACSIGAAM</sequence>
<name>A0A5C5XR92_9BACT</name>
<keyword evidence="1" id="KW-0732">Signal</keyword>
<dbReference type="RefSeq" id="WP_146591862.1">
    <property type="nucleotide sequence ID" value="NZ_SJPO01000019.1"/>
</dbReference>
<accession>A0A5C5XR92</accession>
<dbReference type="PROSITE" id="PS51257">
    <property type="entry name" value="PROKAR_LIPOPROTEIN"/>
    <property type="match status" value="1"/>
</dbReference>